<dbReference type="Pfam" id="PF25087">
    <property type="entry name" value="GMPPB_C"/>
    <property type="match status" value="1"/>
</dbReference>
<evidence type="ECO:0000313" key="4">
    <source>
        <dbReference type="EMBL" id="NDV63013.1"/>
    </source>
</evidence>
<dbReference type="GO" id="GO:0016779">
    <property type="term" value="F:nucleotidyltransferase activity"/>
    <property type="evidence" value="ECO:0007669"/>
    <property type="project" value="UniProtKB-ARBA"/>
</dbReference>
<dbReference type="EMBL" id="JAAGNX010000003">
    <property type="protein sequence ID" value="NDV63013.1"/>
    <property type="molecule type" value="Genomic_DNA"/>
</dbReference>
<sequence>MKAQELFDWPDGLPFSEFFNLDAHPWEWLPKIQEALASFDFEAVEGRDDIPSGVDISGPVYIDPSVSLPAYCTIKGPAWIGPRVEIRPGAYIRGNVIVGAGSVLGNACEFKNCLLMERVETPHYNYVGDSILGNRAHLGAGAICANLRLARDEVVIKIDRERFLTGLRKVGAFLGDGAEAGCNSVLQPGTILGRNAAVISMPFNGYLPAGKIALPENRFRVLPRPEA</sequence>
<dbReference type="Proteomes" id="UP000478417">
    <property type="component" value="Unassembled WGS sequence"/>
</dbReference>
<keyword evidence="1" id="KW-0808">Transferase</keyword>
<dbReference type="RefSeq" id="WP_163965926.1">
    <property type="nucleotide sequence ID" value="NZ_JAAGNX010000003.1"/>
</dbReference>
<proteinExistence type="predicted"/>
<organism evidence="4 5">
    <name type="scientific">Oceanipulchritudo coccoides</name>
    <dbReference type="NCBI Taxonomy" id="2706888"/>
    <lineage>
        <taxon>Bacteria</taxon>
        <taxon>Pseudomonadati</taxon>
        <taxon>Verrucomicrobiota</taxon>
        <taxon>Opitutia</taxon>
        <taxon>Puniceicoccales</taxon>
        <taxon>Oceanipulchritudinaceae</taxon>
        <taxon>Oceanipulchritudo</taxon>
    </lineage>
</organism>
<dbReference type="SUPFAM" id="SSF51161">
    <property type="entry name" value="Trimeric LpxA-like enzymes"/>
    <property type="match status" value="1"/>
</dbReference>
<dbReference type="AlphaFoldDB" id="A0A6B2M2P2"/>
<evidence type="ECO:0000256" key="2">
    <source>
        <dbReference type="ARBA" id="ARBA00023315"/>
    </source>
</evidence>
<dbReference type="PANTHER" id="PTHR43584:SF8">
    <property type="entry name" value="N-ACETYLMURAMATE ALPHA-1-PHOSPHATE URIDYLYLTRANSFERASE"/>
    <property type="match status" value="1"/>
</dbReference>
<evidence type="ECO:0000313" key="5">
    <source>
        <dbReference type="Proteomes" id="UP000478417"/>
    </source>
</evidence>
<reference evidence="4 5" key="1">
    <citation type="submission" date="2020-02" db="EMBL/GenBank/DDBJ databases">
        <title>Albibacoteraceae fam. nov., the first described family within the subdivision 4 Verrucomicrobia.</title>
        <authorList>
            <person name="Xi F."/>
        </authorList>
    </citation>
    <scope>NUCLEOTIDE SEQUENCE [LARGE SCALE GENOMIC DNA]</scope>
    <source>
        <strain evidence="4 5">CK1056</strain>
    </source>
</reference>
<accession>A0A6B2M2P2</accession>
<comment type="caution">
    <text evidence="4">The sequence shown here is derived from an EMBL/GenBank/DDBJ whole genome shotgun (WGS) entry which is preliminary data.</text>
</comment>
<keyword evidence="2" id="KW-0012">Acyltransferase</keyword>
<feature type="domain" description="Mannose-1-phosphate guanyltransferase C-terminal" evidence="3">
    <location>
        <begin position="74"/>
        <end position="157"/>
    </location>
</feature>
<gene>
    <name evidence="4" type="ORF">G0Q06_11165</name>
</gene>
<keyword evidence="5" id="KW-1185">Reference proteome</keyword>
<dbReference type="GO" id="GO:0016746">
    <property type="term" value="F:acyltransferase activity"/>
    <property type="evidence" value="ECO:0007669"/>
    <property type="project" value="UniProtKB-KW"/>
</dbReference>
<evidence type="ECO:0000259" key="3">
    <source>
        <dbReference type="Pfam" id="PF25087"/>
    </source>
</evidence>
<evidence type="ECO:0000256" key="1">
    <source>
        <dbReference type="ARBA" id="ARBA00022679"/>
    </source>
</evidence>
<dbReference type="InterPro" id="IPR056729">
    <property type="entry name" value="GMPPB_C"/>
</dbReference>
<name>A0A6B2M2P2_9BACT</name>
<dbReference type="InterPro" id="IPR050065">
    <property type="entry name" value="GlmU-like"/>
</dbReference>
<dbReference type="PANTHER" id="PTHR43584">
    <property type="entry name" value="NUCLEOTIDYL TRANSFERASE"/>
    <property type="match status" value="1"/>
</dbReference>
<dbReference type="InterPro" id="IPR011004">
    <property type="entry name" value="Trimer_LpxA-like_sf"/>
</dbReference>
<dbReference type="Gene3D" id="2.160.10.10">
    <property type="entry name" value="Hexapeptide repeat proteins"/>
    <property type="match status" value="1"/>
</dbReference>
<protein>
    <submittedName>
        <fullName evidence="4">UDP-N-acetylglucosamine diphosphorylase</fullName>
    </submittedName>
</protein>